<feature type="coiled-coil region" evidence="5">
    <location>
        <begin position="271"/>
        <end position="298"/>
    </location>
</feature>
<keyword evidence="2 4" id="KW-0863">Zinc-finger</keyword>
<dbReference type="InterPro" id="IPR001965">
    <property type="entry name" value="Znf_PHD"/>
</dbReference>
<dbReference type="EMBL" id="GEEE01021848">
    <property type="protein sequence ID" value="JAP41377.1"/>
    <property type="molecule type" value="Transcribed_RNA"/>
</dbReference>
<feature type="domain" description="PHD-type" evidence="6">
    <location>
        <begin position="446"/>
        <end position="497"/>
    </location>
</feature>
<dbReference type="InterPro" id="IPR011011">
    <property type="entry name" value="Znf_FYVE_PHD"/>
</dbReference>
<dbReference type="CDD" id="cd19757">
    <property type="entry name" value="Bbox1"/>
    <property type="match status" value="1"/>
</dbReference>
<organism evidence="8">
    <name type="scientific">Schistocephalus solidus</name>
    <name type="common">Tapeworm</name>
    <dbReference type="NCBI Taxonomy" id="70667"/>
    <lineage>
        <taxon>Eukaryota</taxon>
        <taxon>Metazoa</taxon>
        <taxon>Spiralia</taxon>
        <taxon>Lophotrochozoa</taxon>
        <taxon>Platyhelminthes</taxon>
        <taxon>Cestoda</taxon>
        <taxon>Eucestoda</taxon>
        <taxon>Diphyllobothriidea</taxon>
        <taxon>Diphyllobothriidae</taxon>
        <taxon>Schistocephalus</taxon>
    </lineage>
</organism>
<dbReference type="Gene3D" id="3.30.160.60">
    <property type="entry name" value="Classic Zinc Finger"/>
    <property type="match status" value="1"/>
</dbReference>
<dbReference type="Gene3D" id="3.30.40.10">
    <property type="entry name" value="Zinc/RING finger domain, C3HC4 (zinc finger)"/>
    <property type="match status" value="1"/>
</dbReference>
<dbReference type="SUPFAM" id="SSF57845">
    <property type="entry name" value="B-box zinc-binding domain"/>
    <property type="match status" value="1"/>
</dbReference>
<dbReference type="PROSITE" id="PS50016">
    <property type="entry name" value="ZF_PHD_2"/>
    <property type="match status" value="1"/>
</dbReference>
<keyword evidence="1" id="KW-0479">Metal-binding</keyword>
<dbReference type="InterPro" id="IPR047153">
    <property type="entry name" value="TRIM45/56/19-like"/>
</dbReference>
<evidence type="ECO:0000256" key="5">
    <source>
        <dbReference type="SAM" id="Coils"/>
    </source>
</evidence>
<feature type="domain" description="B box-type" evidence="7">
    <location>
        <begin position="150"/>
        <end position="194"/>
    </location>
</feature>
<protein>
    <recommendedName>
        <fullName evidence="9">E3 ubiquitin-protein ligase TRIM33</fullName>
    </recommendedName>
</protein>
<keyword evidence="5" id="KW-0175">Coiled coil</keyword>
<dbReference type="SUPFAM" id="SSF57903">
    <property type="entry name" value="FYVE/PHD zinc finger"/>
    <property type="match status" value="1"/>
</dbReference>
<dbReference type="SMART" id="SM00336">
    <property type="entry name" value="BBOX"/>
    <property type="match status" value="2"/>
</dbReference>
<dbReference type="Pfam" id="PF00643">
    <property type="entry name" value="zf-B_box"/>
    <property type="match status" value="1"/>
</dbReference>
<evidence type="ECO:0000259" key="7">
    <source>
        <dbReference type="PROSITE" id="PS50119"/>
    </source>
</evidence>
<evidence type="ECO:0000256" key="1">
    <source>
        <dbReference type="ARBA" id="ARBA00022723"/>
    </source>
</evidence>
<dbReference type="GO" id="GO:0008270">
    <property type="term" value="F:zinc ion binding"/>
    <property type="evidence" value="ECO:0007669"/>
    <property type="project" value="UniProtKB-KW"/>
</dbReference>
<proteinExistence type="predicted"/>
<gene>
    <name evidence="8" type="ORF">TR167542</name>
</gene>
<accession>A0A0X3NV36</accession>
<name>A0A0X3NV36_SCHSO</name>
<dbReference type="InterPro" id="IPR019787">
    <property type="entry name" value="Znf_PHD-finger"/>
</dbReference>
<reference evidence="8" key="1">
    <citation type="submission" date="2016-01" db="EMBL/GenBank/DDBJ databases">
        <title>Reference transcriptome for the parasite Schistocephalus solidus: insights into the molecular evolution of parasitism.</title>
        <authorList>
            <person name="Hebert F.O."/>
            <person name="Grambauer S."/>
            <person name="Barber I."/>
            <person name="Landry C.R."/>
            <person name="Aubin-Horth N."/>
        </authorList>
    </citation>
    <scope>NUCLEOTIDE SEQUENCE</scope>
</reference>
<dbReference type="InterPro" id="IPR013083">
    <property type="entry name" value="Znf_RING/FYVE/PHD"/>
</dbReference>
<evidence type="ECO:0000259" key="6">
    <source>
        <dbReference type="PROSITE" id="PS50016"/>
    </source>
</evidence>
<dbReference type="PROSITE" id="PS50119">
    <property type="entry name" value="ZF_BBOX"/>
    <property type="match status" value="1"/>
</dbReference>
<keyword evidence="3" id="KW-0862">Zinc</keyword>
<dbReference type="SMART" id="SM00249">
    <property type="entry name" value="PHD"/>
    <property type="match status" value="1"/>
</dbReference>
<evidence type="ECO:0000256" key="2">
    <source>
        <dbReference type="ARBA" id="ARBA00022771"/>
    </source>
</evidence>
<dbReference type="PANTHER" id="PTHR25462:SF296">
    <property type="entry name" value="MEIOTIC P26, ISOFORM F"/>
    <property type="match status" value="1"/>
</dbReference>
<dbReference type="InterPro" id="IPR000315">
    <property type="entry name" value="Znf_B-box"/>
</dbReference>
<evidence type="ECO:0000256" key="3">
    <source>
        <dbReference type="ARBA" id="ARBA00022833"/>
    </source>
</evidence>
<evidence type="ECO:0000313" key="8">
    <source>
        <dbReference type="EMBL" id="JAP41377.1"/>
    </source>
</evidence>
<dbReference type="Pfam" id="PF00628">
    <property type="entry name" value="PHD"/>
    <property type="match status" value="1"/>
</dbReference>
<dbReference type="PANTHER" id="PTHR25462">
    <property type="entry name" value="BONUS, ISOFORM C-RELATED"/>
    <property type="match status" value="1"/>
</dbReference>
<dbReference type="AlphaFoldDB" id="A0A0X3NV36"/>
<sequence length="688" mass="75674">MDVSNSPPIIGVPGIFRVSETCSNAETLSTLSKSFACFACETQDAYCILSRCLHSFCNNCKDKLVVSGGYLCVKCNEVSEKFIFNSVLCKLNVRNKTPNCAWCTEGGEINVSTGHCEQCKQWLCSECIKGHNRMPPLRSHKVTIFVDTSDTNLRCEIHPRESLELFCEACGVLTCRDCQLSVHREHGGHRWVGEKAELLKPSLIDTVSSFEEKLRLLSDSSQLVSRAASVSGSLRTSVAAVKDALKKRAAALIKAVENHTKLLEAEVDERANEYLFRLTKAETQMQILQERIDFTLQLTRSLLDNAEKDPASLVQLSTRLQARLANLADQADCLVSDATSFDSAPYGAETDSRTLTELQKTQGWRSSALARVLHLDGHDMTDLVSQSMVVVWTRDKALGSENLGSGGESDQGCCTADEEDLGDVDHSACPERERDLDTDLCTNGWASGCAVCLGPGLMAFCAHCHRCYHAFCHLPRLSTSKPASDYENWVCNLCDQTCSAAPLEDEGDIKPLKRVRDLDKPKNNPADAFSASSTPWTKEQFDMGCRILLTLLTHPEAAPFASTSLCPVCSLPLFSSDLTDESGRDDDSVAPILRDCPSQWPFHQLVFLRAILEANCPNNSSPFTKNLATDVLNMDLGIWISRLDNVLAAAILPSEQPFALPDVQKAATVLRDVLDTAVQRFYPAFFSS</sequence>
<evidence type="ECO:0000256" key="4">
    <source>
        <dbReference type="PROSITE-ProRule" id="PRU00024"/>
    </source>
</evidence>
<evidence type="ECO:0008006" key="9">
    <source>
        <dbReference type="Google" id="ProtNLM"/>
    </source>
</evidence>